<proteinExistence type="predicted"/>
<comment type="caution">
    <text evidence="1">The sequence shown here is derived from an EMBL/GenBank/DDBJ whole genome shotgun (WGS) entry which is preliminary data.</text>
</comment>
<protein>
    <submittedName>
        <fullName evidence="1">Uncharacterized protein</fullName>
    </submittedName>
</protein>
<reference evidence="1 2" key="1">
    <citation type="journal article" date="2022" name="DNA Res.">
        <title>Chromosomal-level genome assembly of the orchid tree Bauhinia variegata (Leguminosae; Cercidoideae) supports the allotetraploid origin hypothesis of Bauhinia.</title>
        <authorList>
            <person name="Zhong Y."/>
            <person name="Chen Y."/>
            <person name="Zheng D."/>
            <person name="Pang J."/>
            <person name="Liu Y."/>
            <person name="Luo S."/>
            <person name="Meng S."/>
            <person name="Qian L."/>
            <person name="Wei D."/>
            <person name="Dai S."/>
            <person name="Zhou R."/>
        </authorList>
    </citation>
    <scope>NUCLEOTIDE SEQUENCE [LARGE SCALE GENOMIC DNA]</scope>
    <source>
        <strain evidence="1">BV-YZ2020</strain>
    </source>
</reference>
<organism evidence="1 2">
    <name type="scientific">Bauhinia variegata</name>
    <name type="common">Purple orchid tree</name>
    <name type="synonym">Phanera variegata</name>
    <dbReference type="NCBI Taxonomy" id="167791"/>
    <lineage>
        <taxon>Eukaryota</taxon>
        <taxon>Viridiplantae</taxon>
        <taxon>Streptophyta</taxon>
        <taxon>Embryophyta</taxon>
        <taxon>Tracheophyta</taxon>
        <taxon>Spermatophyta</taxon>
        <taxon>Magnoliopsida</taxon>
        <taxon>eudicotyledons</taxon>
        <taxon>Gunneridae</taxon>
        <taxon>Pentapetalae</taxon>
        <taxon>rosids</taxon>
        <taxon>fabids</taxon>
        <taxon>Fabales</taxon>
        <taxon>Fabaceae</taxon>
        <taxon>Cercidoideae</taxon>
        <taxon>Cercideae</taxon>
        <taxon>Bauhiniinae</taxon>
        <taxon>Bauhinia</taxon>
    </lineage>
</organism>
<keyword evidence="2" id="KW-1185">Reference proteome</keyword>
<sequence length="345" mass="39777">MLPPLTMDDFKDRQIDPNWSPFRMLLEIAEVEEQKLQQLQRSSDSEIHVCVGVAAKDNNSKKSDEPNPVGVAVAEANNTGKKRRRVRKLKNASNKNVYDHGGITVEADSRNSEPNPVAEISKELIYNERSLCLEKKPNNETLRNPNPDDNNGKRPLVLKLKRSIVVDDDEEDDWVSSSSTKAKNESIPTTSNSNPRLNRQSQLPPPPLAKEFMMKKINELGGTEITLLIQKSLFWTDLSQQHNRLSMPIKQMKTDETFLREFELQLLEIKENRYEMIVPLLQPSSLKVWESEIILARWKMNNISMYILRGTWFRMAKANDLKKNDVVQVWSFRVEGQLWIALIKL</sequence>
<accession>A0ACB9Q6J8</accession>
<dbReference type="Proteomes" id="UP000828941">
    <property type="component" value="Chromosome 1"/>
</dbReference>
<name>A0ACB9Q6J8_BAUVA</name>
<evidence type="ECO:0000313" key="2">
    <source>
        <dbReference type="Proteomes" id="UP000828941"/>
    </source>
</evidence>
<gene>
    <name evidence="1" type="ORF">L6164_000475</name>
</gene>
<dbReference type="EMBL" id="CM039426">
    <property type="protein sequence ID" value="KAI4356453.1"/>
    <property type="molecule type" value="Genomic_DNA"/>
</dbReference>
<evidence type="ECO:0000313" key="1">
    <source>
        <dbReference type="EMBL" id="KAI4356453.1"/>
    </source>
</evidence>